<feature type="domain" description="2Fe-2S ferredoxin-type" evidence="22">
    <location>
        <begin position="20"/>
        <end position="109"/>
    </location>
</feature>
<dbReference type="FunFam" id="3.40.50.2000:FF:000144">
    <property type="entry name" value="UDP-glucuronosyltransferase"/>
    <property type="match status" value="1"/>
</dbReference>
<dbReference type="GO" id="GO:0005777">
    <property type="term" value="C:peroxisome"/>
    <property type="evidence" value="ECO:0007669"/>
    <property type="project" value="UniProtKB-SubCell"/>
</dbReference>
<evidence type="ECO:0000256" key="5">
    <source>
        <dbReference type="ARBA" id="ARBA00009995"/>
    </source>
</evidence>
<dbReference type="InterPro" id="IPR036856">
    <property type="entry name" value="Ald_Oxase/Xan_DH_a/b_sf"/>
</dbReference>
<dbReference type="FunFam" id="3.30.390.50:FF:000003">
    <property type="entry name" value="Aldehyde oxidase1"/>
    <property type="match status" value="4"/>
</dbReference>
<evidence type="ECO:0000256" key="21">
    <source>
        <dbReference type="ARBA" id="ARBA00072265"/>
    </source>
</evidence>
<comment type="catalytic activity">
    <reaction evidence="20">
        <text>indole-3-acetaldehyde + O2 + H2O = (indol-3-yl)acetate + H2O2 + H(+)</text>
        <dbReference type="Rhea" id="RHEA:16277"/>
        <dbReference type="ChEBI" id="CHEBI:15377"/>
        <dbReference type="ChEBI" id="CHEBI:15378"/>
        <dbReference type="ChEBI" id="CHEBI:15379"/>
        <dbReference type="ChEBI" id="CHEBI:16240"/>
        <dbReference type="ChEBI" id="CHEBI:18086"/>
        <dbReference type="ChEBI" id="CHEBI:30854"/>
        <dbReference type="EC" id="1.2.3.7"/>
    </reaction>
</comment>
<dbReference type="Gene3D" id="3.30.390.50">
    <property type="entry name" value="CO dehydrogenase flavoprotein, C-terminal domain"/>
    <property type="match status" value="5"/>
</dbReference>
<dbReference type="CDD" id="cd00207">
    <property type="entry name" value="fer2"/>
    <property type="match status" value="1"/>
</dbReference>
<dbReference type="InterPro" id="IPR036010">
    <property type="entry name" value="2Fe-2S_ferredoxin-like_sf"/>
</dbReference>
<evidence type="ECO:0000256" key="6">
    <source>
        <dbReference type="ARBA" id="ARBA00011738"/>
    </source>
</evidence>
<dbReference type="Pfam" id="PF20256">
    <property type="entry name" value="MoCoBD_2"/>
    <property type="match status" value="5"/>
</dbReference>
<keyword evidence="8" id="KW-0285">Flavoprotein</keyword>
<evidence type="ECO:0000313" key="25">
    <source>
        <dbReference type="Proteomes" id="UP000075920"/>
    </source>
</evidence>
<evidence type="ECO:0000313" key="24">
    <source>
        <dbReference type="EnsemblMetazoa" id="AMIN011339-PA"/>
    </source>
</evidence>
<evidence type="ECO:0000256" key="3">
    <source>
        <dbReference type="ARBA" id="ARBA00004275"/>
    </source>
</evidence>
<dbReference type="Gene3D" id="1.10.150.120">
    <property type="entry name" value="[2Fe-2S]-binding domain"/>
    <property type="match status" value="5"/>
</dbReference>
<dbReference type="SMART" id="SM01008">
    <property type="entry name" value="Ald_Xan_dh_C"/>
    <property type="match status" value="5"/>
</dbReference>
<evidence type="ECO:0000256" key="19">
    <source>
        <dbReference type="ARBA" id="ARBA00034078"/>
    </source>
</evidence>
<dbReference type="Pfam" id="PF00201">
    <property type="entry name" value="UDPGT"/>
    <property type="match status" value="1"/>
</dbReference>
<dbReference type="GO" id="GO:0005506">
    <property type="term" value="F:iron ion binding"/>
    <property type="evidence" value="ECO:0007669"/>
    <property type="project" value="InterPro"/>
</dbReference>
<dbReference type="SUPFAM" id="SSF56003">
    <property type="entry name" value="Molybdenum cofactor-binding domain"/>
    <property type="match status" value="5"/>
</dbReference>
<dbReference type="PANTHER" id="PTHR11908">
    <property type="entry name" value="XANTHINE DEHYDROGENASE"/>
    <property type="match status" value="1"/>
</dbReference>
<dbReference type="PROSITE" id="PS00197">
    <property type="entry name" value="2FE2S_FER_1"/>
    <property type="match status" value="5"/>
</dbReference>
<dbReference type="SUPFAM" id="SSF54292">
    <property type="entry name" value="2Fe-2S ferredoxin-like"/>
    <property type="match status" value="5"/>
</dbReference>
<evidence type="ECO:0000256" key="18">
    <source>
        <dbReference type="ARBA" id="ARBA00023140"/>
    </source>
</evidence>
<dbReference type="InterPro" id="IPR002346">
    <property type="entry name" value="Mopterin_DH_FAD-bd"/>
</dbReference>
<keyword evidence="9" id="KW-0328">Glycosyltransferase</keyword>
<proteinExistence type="inferred from homology"/>
<evidence type="ECO:0000256" key="1">
    <source>
        <dbReference type="ARBA" id="ARBA00001924"/>
    </source>
</evidence>
<dbReference type="VEuPathDB" id="VectorBase:AMIN011339"/>
<dbReference type="InterPro" id="IPR012675">
    <property type="entry name" value="Beta-grasp_dom_sf"/>
</dbReference>
<dbReference type="SUPFAM" id="SSF55447">
    <property type="entry name" value="CO dehydrogenase flavoprotein C-terminal domain-like"/>
    <property type="match status" value="5"/>
</dbReference>
<keyword evidence="25" id="KW-1185">Reference proteome</keyword>
<dbReference type="Gene3D" id="3.40.50.2000">
    <property type="entry name" value="Glycogen Phosphorylase B"/>
    <property type="match status" value="1"/>
</dbReference>
<dbReference type="FunFam" id="3.40.50.2000:FF:000050">
    <property type="entry name" value="UDP-glucuronosyltransferase"/>
    <property type="match status" value="1"/>
</dbReference>
<dbReference type="InterPro" id="IPR000674">
    <property type="entry name" value="Ald_Oxase/Xan_DH_a/b"/>
</dbReference>
<evidence type="ECO:0000256" key="2">
    <source>
        <dbReference type="ARBA" id="ARBA00001974"/>
    </source>
</evidence>
<keyword evidence="18" id="KW-0576">Peroxisome</keyword>
<keyword evidence="13" id="KW-0274">FAD</keyword>
<evidence type="ECO:0000256" key="13">
    <source>
        <dbReference type="ARBA" id="ARBA00022827"/>
    </source>
</evidence>
<dbReference type="SUPFAM" id="SSF53756">
    <property type="entry name" value="UDP-Glycosyltransferase/glycogen phosphorylase"/>
    <property type="match status" value="1"/>
</dbReference>
<evidence type="ECO:0000256" key="15">
    <source>
        <dbReference type="ARBA" id="ARBA00023004"/>
    </source>
</evidence>
<dbReference type="GO" id="GO:0071949">
    <property type="term" value="F:FAD binding"/>
    <property type="evidence" value="ECO:0007669"/>
    <property type="project" value="InterPro"/>
</dbReference>
<dbReference type="GO" id="GO:0050302">
    <property type="term" value="F:indole-3-acetaldehyde oxidase activity"/>
    <property type="evidence" value="ECO:0007669"/>
    <property type="project" value="UniProtKB-EC"/>
</dbReference>
<reference evidence="25" key="1">
    <citation type="submission" date="2013-03" db="EMBL/GenBank/DDBJ databases">
        <title>The Genome Sequence of Anopheles minimus MINIMUS1.</title>
        <authorList>
            <consortium name="The Broad Institute Genomics Platform"/>
            <person name="Neafsey D.E."/>
            <person name="Walton C."/>
            <person name="Walker B."/>
            <person name="Young S.K."/>
            <person name="Zeng Q."/>
            <person name="Gargeya S."/>
            <person name="Fitzgerald M."/>
            <person name="Haas B."/>
            <person name="Abouelleil A."/>
            <person name="Allen A.W."/>
            <person name="Alvarado L."/>
            <person name="Arachchi H.M."/>
            <person name="Berlin A.M."/>
            <person name="Chapman S.B."/>
            <person name="Gainer-Dewar J."/>
            <person name="Goldberg J."/>
            <person name="Griggs A."/>
            <person name="Gujja S."/>
            <person name="Hansen M."/>
            <person name="Howarth C."/>
            <person name="Imamovic A."/>
            <person name="Ireland A."/>
            <person name="Larimer J."/>
            <person name="McCowan C."/>
            <person name="Murphy C."/>
            <person name="Pearson M."/>
            <person name="Poon T.W."/>
            <person name="Priest M."/>
            <person name="Roberts A."/>
            <person name="Saif S."/>
            <person name="Shea T."/>
            <person name="Sisk P."/>
            <person name="Sykes S."/>
            <person name="Wortman J."/>
            <person name="Nusbaum C."/>
            <person name="Birren B."/>
        </authorList>
    </citation>
    <scope>NUCLEOTIDE SEQUENCE [LARGE SCALE GENOMIC DNA]</scope>
    <source>
        <strain evidence="25">MINIMUS1</strain>
    </source>
</reference>
<dbReference type="FunFam" id="1.10.150.120:FF:000007">
    <property type="entry name" value="indole-3-acetaldehyde oxidase"/>
    <property type="match status" value="4"/>
</dbReference>
<evidence type="ECO:0000259" key="22">
    <source>
        <dbReference type="PROSITE" id="PS51085"/>
    </source>
</evidence>
<dbReference type="Pfam" id="PF01315">
    <property type="entry name" value="Ald_Xan_dh_C"/>
    <property type="match status" value="5"/>
</dbReference>
<accession>A0A182WLR0</accession>
<dbReference type="GO" id="GO:0051537">
    <property type="term" value="F:2 iron, 2 sulfur cluster binding"/>
    <property type="evidence" value="ECO:0007669"/>
    <property type="project" value="UniProtKB-KW"/>
</dbReference>
<dbReference type="Gene3D" id="3.30.465.10">
    <property type="match status" value="4"/>
</dbReference>
<dbReference type="Proteomes" id="UP000075920">
    <property type="component" value="Unassembled WGS sequence"/>
</dbReference>
<organism evidence="24 25">
    <name type="scientific">Anopheles minimus</name>
    <dbReference type="NCBI Taxonomy" id="112268"/>
    <lineage>
        <taxon>Eukaryota</taxon>
        <taxon>Metazoa</taxon>
        <taxon>Ecdysozoa</taxon>
        <taxon>Arthropoda</taxon>
        <taxon>Hexapoda</taxon>
        <taxon>Insecta</taxon>
        <taxon>Pterygota</taxon>
        <taxon>Neoptera</taxon>
        <taxon>Endopterygota</taxon>
        <taxon>Diptera</taxon>
        <taxon>Nematocera</taxon>
        <taxon>Culicoidea</taxon>
        <taxon>Culicidae</taxon>
        <taxon>Anophelinae</taxon>
        <taxon>Anopheles</taxon>
    </lineage>
</organism>
<dbReference type="InterPro" id="IPR036884">
    <property type="entry name" value="2Fe-2S-bd_dom_sf"/>
</dbReference>
<reference evidence="24" key="2">
    <citation type="submission" date="2020-05" db="UniProtKB">
        <authorList>
            <consortium name="EnsemblMetazoa"/>
        </authorList>
    </citation>
    <scope>IDENTIFICATION</scope>
    <source>
        <strain evidence="24">MINIMUS1</strain>
    </source>
</reference>
<comment type="subunit">
    <text evidence="6">Homodimer.</text>
</comment>
<dbReference type="CDD" id="cd03784">
    <property type="entry name" value="GT1_Gtf-like"/>
    <property type="match status" value="1"/>
</dbReference>
<dbReference type="InterPro" id="IPR046867">
    <property type="entry name" value="AldOxase/xan_DH_MoCoBD2"/>
</dbReference>
<keyword evidence="16" id="KW-0411">Iron-sulfur</keyword>
<dbReference type="FunFam" id="3.30.365.10:FF:000019">
    <property type="entry name" value="indole-3-acetaldehyde oxidase"/>
    <property type="match status" value="2"/>
</dbReference>
<dbReference type="FunFam" id="3.30.465.10:FF:000013">
    <property type="entry name" value="Aldehyde oxidase"/>
    <property type="match status" value="4"/>
</dbReference>
<dbReference type="FunFam" id="3.30.365.10:FF:000009">
    <property type="entry name" value="Aldehyde oxidase"/>
    <property type="match status" value="3"/>
</dbReference>
<dbReference type="PANTHER" id="PTHR11908:SF132">
    <property type="entry name" value="ALDEHYDE OXIDASE 1-RELATED"/>
    <property type="match status" value="1"/>
</dbReference>
<dbReference type="InterPro" id="IPR036683">
    <property type="entry name" value="CO_DH_flav_C_dom_sf"/>
</dbReference>
<dbReference type="Pfam" id="PF02738">
    <property type="entry name" value="MoCoBD_1"/>
    <property type="match status" value="5"/>
</dbReference>
<evidence type="ECO:0000256" key="12">
    <source>
        <dbReference type="ARBA" id="ARBA00022723"/>
    </source>
</evidence>
<dbReference type="InterPro" id="IPR001041">
    <property type="entry name" value="2Fe-2S_ferredoxin-type"/>
</dbReference>
<keyword evidence="11" id="KW-0001">2Fe-2S</keyword>
<dbReference type="FunFam" id="3.90.1170.50:FF:000003">
    <property type="entry name" value="Aldehyde oxidase"/>
    <property type="match status" value="5"/>
</dbReference>
<dbReference type="PROSITE" id="PS51387">
    <property type="entry name" value="FAD_PCMH"/>
    <property type="match status" value="4"/>
</dbReference>
<keyword evidence="15" id="KW-0408">Iron</keyword>
<dbReference type="InterPro" id="IPR008274">
    <property type="entry name" value="AldOxase/xan_DH_MoCoBD1"/>
</dbReference>
<dbReference type="InterPro" id="IPR006058">
    <property type="entry name" value="2Fe2S_fd_BS"/>
</dbReference>
<comment type="cofactor">
    <cofactor evidence="2">
        <name>FAD</name>
        <dbReference type="ChEBI" id="CHEBI:57692"/>
    </cofactor>
</comment>
<dbReference type="InterPro" id="IPR016166">
    <property type="entry name" value="FAD-bd_PCMH"/>
</dbReference>
<dbReference type="Pfam" id="PF03450">
    <property type="entry name" value="CO_deh_flav_C"/>
    <property type="match status" value="5"/>
</dbReference>
<dbReference type="SUPFAM" id="SSF47741">
    <property type="entry name" value="CO dehydrogenase ISP C-domain like"/>
    <property type="match status" value="5"/>
</dbReference>
<dbReference type="Gene3D" id="3.30.365.10">
    <property type="entry name" value="Aldehyde oxidase/xanthine dehydrogenase, molybdopterin binding domain"/>
    <property type="match status" value="20"/>
</dbReference>
<dbReference type="SUPFAM" id="SSF56176">
    <property type="entry name" value="FAD-binding/transporter-associated domain-like"/>
    <property type="match status" value="4"/>
</dbReference>
<evidence type="ECO:0000256" key="8">
    <source>
        <dbReference type="ARBA" id="ARBA00022630"/>
    </source>
</evidence>
<name>A0A182WLR0_9DIPT</name>
<dbReference type="SMART" id="SM01092">
    <property type="entry name" value="CO_deh_flav_C"/>
    <property type="match status" value="5"/>
</dbReference>
<dbReference type="SUPFAM" id="SSF54665">
    <property type="entry name" value="CO dehydrogenase molybdoprotein N-domain-like"/>
    <property type="match status" value="5"/>
</dbReference>
<comment type="cofactor">
    <cofactor evidence="1">
        <name>Mo-molybdopterin</name>
        <dbReference type="ChEBI" id="CHEBI:71302"/>
    </cofactor>
</comment>
<evidence type="ECO:0000256" key="9">
    <source>
        <dbReference type="ARBA" id="ARBA00022676"/>
    </source>
</evidence>
<dbReference type="FunFam" id="3.30.365.10:FF:000001">
    <property type="entry name" value="Xanthine dehydrogenase oxidase"/>
    <property type="match status" value="5"/>
</dbReference>
<evidence type="ECO:0000256" key="14">
    <source>
        <dbReference type="ARBA" id="ARBA00023002"/>
    </source>
</evidence>
<dbReference type="InterPro" id="IPR016169">
    <property type="entry name" value="FAD-bd_PCMH_sub2"/>
</dbReference>
<dbReference type="InterPro" id="IPR002213">
    <property type="entry name" value="UDP_glucos_trans"/>
</dbReference>
<dbReference type="PROSITE" id="PS00375">
    <property type="entry name" value="UDPGT"/>
    <property type="match status" value="1"/>
</dbReference>
<dbReference type="FunFam" id="3.10.20.30:FF:000012">
    <property type="entry name" value="Xanthine dehydrogenase/oxidase"/>
    <property type="match status" value="4"/>
</dbReference>
<evidence type="ECO:0000256" key="7">
    <source>
        <dbReference type="ARBA" id="ARBA00022505"/>
    </source>
</evidence>
<keyword evidence="17" id="KW-0520">NAD</keyword>
<feature type="domain" description="FAD-binding PCMH-type" evidence="23">
    <location>
        <begin position="2981"/>
        <end position="3162"/>
    </location>
</feature>
<feature type="domain" description="FAD-binding PCMH-type" evidence="23">
    <location>
        <begin position="4174"/>
        <end position="4355"/>
    </location>
</feature>
<dbReference type="PROSITE" id="PS51085">
    <property type="entry name" value="2FE2S_FER_2"/>
    <property type="match status" value="4"/>
</dbReference>
<dbReference type="EnsemblMetazoa" id="AMIN011339-RA">
    <property type="protein sequence ID" value="AMIN011339-PA"/>
    <property type="gene ID" value="AMIN011339"/>
</dbReference>
<keyword evidence="14" id="KW-0560">Oxidoreductase</keyword>
<dbReference type="InterPro" id="IPR005107">
    <property type="entry name" value="CO_DH_flav_C"/>
</dbReference>
<dbReference type="Gene3D" id="3.10.20.30">
    <property type="match status" value="4"/>
</dbReference>
<dbReference type="InterPro" id="IPR016208">
    <property type="entry name" value="Ald_Oxase/xanthine_DH-like"/>
</dbReference>
<dbReference type="STRING" id="112268.A0A182WLR0"/>
<evidence type="ECO:0000256" key="10">
    <source>
        <dbReference type="ARBA" id="ARBA00022679"/>
    </source>
</evidence>
<comment type="subcellular location">
    <subcellularLocation>
        <location evidence="3">Peroxisome</location>
    </subcellularLocation>
</comment>
<feature type="domain" description="FAD-binding PCMH-type" evidence="23">
    <location>
        <begin position="5417"/>
        <end position="5597"/>
    </location>
</feature>
<sequence length="6469" mass="714930">MLSTLGSYIWGSSEVESPLTEVTFTINGKLYTVDPRTIPVDTSLNTFIRNHAHLTGTKFMCLEGGCGACIVNLNGVHPMTKEKKSWAVNSCLYPVYACHGLDVKTVEGIGNRKDGYHPIQQRLAQLNGTQCGYCSPGMVMNMYSLMEANRGAISMEDVENAFGGNICRCTGYRPILDAFKSLAVDADEKLLDACQDIEDLSKTCPKTGSPCAGKCPSAKDRTDQKRPVKLLFEDDKEWHRVTQLGDIFAIFEQIGSKPYMLVAGNTAHGVYRRSPALQTFIDINAVEELHTHSVDSNELVVGANVSLTEFMQILDETSNKLPNFSHLKQLEKHIDLIANVPVRNAGTIAGNLSIKNQHHEFPSDMYLILETVGAKLTLVEAGGKTSLITPAEFVQLDMQKKVLKSVTLPALDSSRYKFQSYKVMPRSQNAHAYVNGAFLTKFAEDGVTVESARICFGGINPDFTHATATELFLVGKNMFDAETIQATMNHLSDEIRPDWVLPDASSEYRKNLAMALYYKYLLYVAPDGTVLVKPSFRSGGTVLERPLSSGQQSFDTYERNWPLTKNIPKIEALAQTSGEAKFTNDLPPLPGELHAAFVIATKPHTRIGKIDATDALKYPGVVAFYSAKDIPGTNNFMPPSLGNQEVEEVFCSGEVLFHGQPVGVIVAETFNQANHAATLVNILYERISQPQPVYPTLKSLVNNQAKMRIFDEPLTTTRRGSNYRVKVSAARKVTGRFEMAGQYHYTMETQTCVCVPIEDGMDVHSSTQWVDLCQVAIASMLKVPENSLNFTVRRLGGGYGAKISRAGQIACACALAAQLQYRPVRFVMTIESNMSSIGKRYGCITDYEVDVESTGRIVKLTNNYMQDYGASLNESVGEGTTEFFNNCYDTKTWKVVGKAAKTDAPSNTWCRAPGTTEGIAMIENIMEHIAWELGLDPLELRLINMPNDSKMRELLPQFRTDVEYNQRKAEIDQFNVDNRWRKRGIAISLMRYPLGYFGALHALVAIHAGDGTVSITHGGIEMGQGMNTKAAQVAAYVLGLPLEKISIKPSSSLTSPNAFVTGGSMTSEAVCYAVKKACEILLERVKVVRDAHKDAPWETITQLCYASNVDLCATYQYRASELKPYIIWGMSCAEVEVDVLTGNVQLRRVDILEDTGESLSPGIDVGQIEGAFVMGVGYWLTEALVYNAEDGALLTNRTWTYKPPGAKDIPVDFRVRFLQKSSNPAGVLRSKATGEPALNMSIVVLWCPYISEYKMKPIKSNVGAVAFLWLVCLMAHEQVEPAKILSVFPTMSKSHWILGSSLMKELAQDGHEVTVISPFPLKNAPKNYRHVNIVYSTKMFEEIMDEVFEKIDDSIVEKMMELGNFMHEITNTTLSSPEVQTLLKSNETFDLFVMEIFLNDAFLGIADRFNCPIVGMSTFGASSWVNSLTGSPQPLSYVPHPMSSFTDKMNFWQRLGNVLFTAFDETLLRYMCDPIQQHYYKHYFPNASRSLDEMRRHGVTLVLINSHFSLSFPRPYLPNLIEVGGFHVNRKINPLPEDIKTFIEQSEHGVIYFSMGSNLKPSKMDQQKRNDVVRVLSGLKQNIIWKWDDDTLVLDKKKFLLGKWFPQDDILAHPNVKLFITHGGLLSCTESIYHGVPIVGIPIFGDQLLNMARAEQSGWGIGVAYTKLNEHTFRKAINDVLSDESYATNVKTISRRLRDQPLAPMDTAKFWVEYVLRHDGAKHLISSAQDLNFIQYNNVDVYLFVCAVLVMIVLLVRLSIKKLLNKLFRTNAENIPVDTSLNTFIRNHAHLTGTKYMCLEGGCGTCVVNVSGLHPVTREAKSWSVNSCLFPVFACHGLDVKTVEALGNRKDGYHPIQERLAHMNGSQCGFCSPGMVMTMYSLMESKQGNVSMEEIENELGGNICRCTGYRPILDAFKSLTLDVKPNVVPDIEELQICPTTNIACTAQCPVAACNVANARSVRIVFDGGKEWHKVFSVLKLSFQFTHASRTEKLLVGKKLFDNVTIQQAINSIASEIRPDWILPDASVEYRGQLAVSLFYKFLLSVAIDNNVPMNPRLKSGSTMLERPLSSGQQHYDTIKQKWPVTKNVQKLEGLAQTSGEAKYINDFPPLPGELQAVFVVATQPNTTIGKIDPTDALRLPGVVAFYSASDIPGTNSFVTNGLLLPFPDVEEIFCSGRVLFHGQPVGVIVAEQFDQAVRAAKHVKIIYERISDEPVCPTLDATLKNKTNKSIEEHLNHKEFVSKTGGQSEHLIQGTIEMYGQYHYSLEPQTCLCVPIEDGMDIFAATQWIDLCQITIAAALKVPQNSLNFTVRRLGGSYGAKLTRAGHIACACALAAHLTKRPVRFVMTIESNMETVGKRCGCFSNYQVKVDDEGNIKQLSNNFLQDYGSSMNDDALMFTNEAFNLSYESSTWTFTGKPILTDAPSNTWTRAPGTTEGIAMVETIMEHIAWVTGIDPMQVRLRNMHNGSKLRILMPQFREDVEYDKRKQLVDEFNANNRWRKRGIAMVPMQFPLIYFGTLHAQVSIFSKDGTVAISHGGVEVGQGINTKAAQVAAFTLGIPLEKISIKPTTSMTAPNAGITGGSMTSEAVCYAVMKACEILNTRLQPIKDDLKNATWEQITQACYSRDIDLSVLYQFKKTDLKPYSIWGLSCAEIEIDVLTGSIQLTRVDILEDTGESLSPGIDVGQIEGAFVMGIGYWLTESLVYDMTNGALLTNRTWNYKPPGAKDIPVDFRIRLIQTADNPSGMLRSKATGEPAMSMGVVVVLALRYALRSAQKDAGRPDDWIALGSATTPEQIFLKASNNSEHGTKFMCLEGGCGACVVNLSGVHPVSGEVFSYAVNSCLFPVLACHGMDITTVEGIGDKQRGYHATQKVLAHFNGTQCGYCSPGMVMNMYSLLETKKGKVTMEEIENSFGGNICRCTGYRPILDAFKALAVDADPKIKEKCQDIEDLTKICPKTGSACAGKCAAAGKINPNKGLHLSFDEQKEWHKVYNVSDIFAIFESIGDKPYSLIGGNTAHGVYRRSDAIQVFIDINAVQELRASSVGSSVTVGAGTSLSELMNLLGFAAKQNNYFSYFEHLIRHIDLIANVPVRNTGTIAGNLSIKNQHHEFPSDLYLILEAADAKLTILESQGKTRTVRPSEYVTLDMKKKLLLNVVLPPLDPSIYIYRSFKIMPRAQNSHAYVNGAFLIKVDGSNVVSSNICFGGIDPQFTHAIKTEEFLKGKNFLMNETIQGALKILGSELNPDWVLPDAASEYRKNLALSLVYKFALNVASAMDVTVKIEYKSGASIPSRGISSGVQQYESDQQQKQWSFAEKVPKIEGLLQTSGEAKYINDLPTMPGELHAAFVLGTAIHSKILSFDADDVLQIPGVVAFYTAKDIPGNNDFMPVKSKFSPNVEEVFCSDRILFHGQPVGLLVANTFEIAQRAAKQVRINYSTSAHEPIFPTVKDVADAKRHDRVLDIDYGFTGKAYSDPVTESSIHVSGSFESAGQYHYTMETQTCICLPLEDGMEVHTATQAITLTQIAIAQMLDVPENSLNVSVRRIGGGYGGKASRAVQIACACALACHLTKRPVRLIMTIESNMAVVGKRYGVVSNYSADVSSEGQILRLRNEFLHDAGCNTNEAPDFMQSYYGNCYITDAWSVVSRTALTESASNTWCRAPGSTEAYAMIESIIEHTAFVTERDPLEVRLVNMSKDSQMRPLLQTFLADTEYERRRLKIEQFNRENRWHKRGIAIVPMKYPVAYFGTLHALVSIYHTDGTVAITHGGVEMGQGINTRAVQVAAKVLGIPVEKIAIKPTSNLTAPNDFCTQASITSEAVAHSVLIACDLLLQRIKPVRQQHPEVSWEKLTQLCHRAGVDLCATAMYNGIELPSYNVWALSCAEIELHVLTGNVTLRRVDILEDAGQTLNPEIEIGQIEGAFMMGVGLYLTEALVYDRITGELLTNRSWNYRPPGVPRWCKSMMVLLEINFTINGKTYNVNSKSVPIDTSLNTFIRNHAHLSGTKFMCLEGGCGACVVNLSGVHPVSGEVFSYAVNSCLFPVLACHGMDITTVEGIGDKQRGYHATQKVLAHFNGTQCGYCSPGMVMNMYSLLETKKGKVTMEEIENSFGGNICRCTGYRPILDAFKALAVDADPKIKEKCQDIEDLTKICPKTGSACAGKCAAAGKINPNKGLHLSFDEQKEWHKVYNVSDIFAIFESIGDKPYTLIGGNTAHGVYRQSDAIQVFIDINAVQELRASSVGSSVTVGAGTSLTELMNLLGFAAKQNNNFSYFEHLIRHIDLIANVPVRNTGTIAGNLSIKNQHHEFPSDLYLILEAADAKLTILESQGKTRTVRPSEYVTLDMKKKLLLNVVLPPLDPSIYIYRSFKIMPRAQNSHAYVNGAFLIKLDGSNVVSSNICFGGIDPQFTHAVKTEEFLKGKNFLTNETIQGALKILGSELNPDWVLPDAAPEYRKNLALSLFYKFALNIAQELKVSVKDEYKSGGSVLERPLSSGTQSFDTIKENWPLTKNIPKIEGLLQTSGEAKYANDLPAFPNELYAAFVLGTESQTKITNIDASEALKLPGVVAFYSAKDIPGANNFMYFKGFMGPHDEEIFCSEKLIYHGQPVGLVVAETFNLANRASKLVKVQYEKTGSTRYPTVKDVLRAKATDRLNDMPYSTLGEEFEAAPEGAIKLKGCFEIGGQYHYTMETQTSVCIPIEDGMDVYSATQWIDFTQIAISKMLNVPENSLNLFVRRLGGGYGGKGTRATLVACATALAAHKTQRPVRLVMTLEANMEAIGKRYGVISNYEVDVEKDGKITKLYNEYVHDFGSSLNESMGHCAEFFRNCYDNKAWKTVAKGAITDSASNTWCRAPGTTEGIAMVETIMEHVAHATGLDPLDVRMANMPKDLKMYELMPQFRADVEYDVRKKEIEQFNRENRWKKRGIAITPMRYPLGYFGTIHALVSIYHTDGSVVITHGGIEMGQGMNTKVAQVAAYVLGIPLEKISIKPSANMTSPNAICTGGSMTSETVSFAVKMACEILLERMKPIREEMKDASWETIVENSYYKNVDLCATYMYKASDLQAYIIWGLTCTEVEIDVLTGNVQLRRVDILEDTGESLSPGIDIGQVEGAFIMGVGYYLTEALIYDPQTGALLSNRTWTYKPPGAKDIPIDFRVRFLQKSTNATGVLRSKATGEPAMNMTISVLCALRNAVLAARTDAGLPNEWVQLGAPSTPDQVYLAAANSATVPIDTTLGTYLRYHAQLKGTKFMCREGGCGACIVNISNQHPVTKDIVSRAVNSCLFPMFSCNGLDIVTIEGVGNKLDGYHPTQRRLAHFNGTQCGFCSPGMVMNMYSLLEAKKGNITMEEVENSFGGNICRCTGYRPILDAFKSLAVDADPKLLEVCQDIEEMPKICPKSQEGNRCSGKCSMAAQCEEANDIHLLFSGGREWYKVENVQAIFRIFDNIESRPYMLVAGNTATGVYRRPDNLEVFIDITSVADLRVNYFNDALIIGANVTLTELMGILEEATAAKGYEYCRELVKHLDLIANVPVRNVGTIAGNLSIKHQHRDFPSDVYLLLEGVGARLTIATSTTATKIVTVEEYLSMNMSKRIILNILLYPLDPKQYALRTYKVMPRAQNAHAYVNAVFLLQFQPSGLLRTASLCYGGINPGFTHAVQVESFLVGKNIFQEEVFAEALALLNNTISPNYVLPDAIPEYRKHLAMTLFYRAILSIAGDRGVQLNAMYASGSQLSKRMLSTGQQTYDTIQANWPVTKNMPKVEGLSQTAGEADYTDDLPNLPGQLFGAFVLATKPRTNILRIDPTEALARTGVVAFYSAQDIPGTNNFMPVELGNTQVEEIFCSDRVLYHGQPVGIVLAETFDEAYRAAKLVKVEYGPPDGPVLPTVKDVIAADHTDRIHPSDEMQIGERYEAGSGSIRLEGSFDLPSQYHLSMETQQCVCVPIDDGLDVYSSTQWVDICQIAIARALRIPENSLNFRIRRLGGAFGSKISRASQIACACAIASHFSQRPVRLIMSLEDNMAAIGKRSACASRYEIEVNERGQVQRLLNQFYQDSGCSLNEPVEKVTFLFYRNCYDTSSWKVMGHSVLTESASSTYCRGPGTNEGISMAENMMEHIAHRLGLDPLVVRMENLPDDSKIRELLPMFAEDVQYKVRRNAISQFNETNRWIKRGIAIVPMRYPQYFVGSLHALVSIYHADGTVAITTGGIDMGQGVNTKVTQVASRALGIPLSMIRVKAMANITSPNAIVSGGSMTSDAACYAVQKACEILRNRIDPVRQNHPDETWEAITQRCHQQHVDLCALYQYNVTEMEHYVVWGLACSEVEVDILTGNVQILRVDILEDVGESISPGIDIGQIEGAFVMGIGLYFTEQLVYSGESGQLLTNRSWNYKPPGAKDIPVDFRVKFLQQTHNDKFVLRSKTTGEPALNMTVSLLFALRMALNSARKQAGLSDEWYPIDVPATPEQICLLAGSTIDQFKLT</sequence>
<dbReference type="Gene3D" id="3.90.1170.50">
    <property type="entry name" value="Aldehyde oxidase/xanthine dehydrogenase, a/b hammerhead"/>
    <property type="match status" value="5"/>
</dbReference>
<protein>
    <recommendedName>
        <fullName evidence="21">Indole-3-acetaldehyde oxidase</fullName>
    </recommendedName>
</protein>
<evidence type="ECO:0000256" key="17">
    <source>
        <dbReference type="ARBA" id="ARBA00023027"/>
    </source>
</evidence>
<evidence type="ECO:0000256" key="4">
    <source>
        <dbReference type="ARBA" id="ARBA00006849"/>
    </source>
</evidence>
<keyword evidence="10" id="KW-0808">Transferase</keyword>
<keyword evidence="12" id="KW-0479">Metal-binding</keyword>
<evidence type="ECO:0000256" key="11">
    <source>
        <dbReference type="ARBA" id="ARBA00022714"/>
    </source>
</evidence>
<dbReference type="Pfam" id="PF01799">
    <property type="entry name" value="Fer2_2"/>
    <property type="match status" value="5"/>
</dbReference>
<dbReference type="InterPro" id="IPR037165">
    <property type="entry name" value="AldOxase/xan_DH_Mopterin-bd_sf"/>
</dbReference>
<comment type="similarity">
    <text evidence="4">Belongs to the xanthine dehydrogenase family.</text>
</comment>
<dbReference type="Pfam" id="PF00941">
    <property type="entry name" value="FAD_binding_5"/>
    <property type="match status" value="4"/>
</dbReference>
<feature type="domain" description="2Fe-2S ferredoxin-type" evidence="22">
    <location>
        <begin position="3964"/>
        <end position="4053"/>
    </location>
</feature>
<comment type="cofactor">
    <cofactor evidence="19">
        <name>[2Fe-2S] cluster</name>
        <dbReference type="ChEBI" id="CHEBI:190135"/>
    </cofactor>
</comment>
<comment type="similarity">
    <text evidence="5">Belongs to the UDP-glycosyltransferase family.</text>
</comment>
<dbReference type="InterPro" id="IPR036318">
    <property type="entry name" value="FAD-bd_PCMH-like_sf"/>
</dbReference>
<feature type="domain" description="2Fe-2S ferredoxin-type" evidence="22">
    <location>
        <begin position="5211"/>
        <end position="5294"/>
    </location>
</feature>
<keyword evidence="7" id="KW-0500">Molybdenum</keyword>
<dbReference type="FunFam" id="3.30.365.10:FF:000008">
    <property type="entry name" value="Aldehyde oxidase1"/>
    <property type="match status" value="2"/>
</dbReference>
<dbReference type="InterPro" id="IPR035595">
    <property type="entry name" value="UDP_glycos_trans_CS"/>
</dbReference>
<dbReference type="Pfam" id="PF00111">
    <property type="entry name" value="Fer2"/>
    <property type="match status" value="2"/>
</dbReference>
<evidence type="ECO:0000256" key="20">
    <source>
        <dbReference type="ARBA" id="ARBA00052415"/>
    </source>
</evidence>
<dbReference type="InterPro" id="IPR002888">
    <property type="entry name" value="2Fe-2S-bd"/>
</dbReference>
<dbReference type="GO" id="GO:0008194">
    <property type="term" value="F:UDP-glycosyltransferase activity"/>
    <property type="evidence" value="ECO:0007669"/>
    <property type="project" value="InterPro"/>
</dbReference>
<feature type="domain" description="FAD-binding PCMH-type" evidence="23">
    <location>
        <begin position="231"/>
        <end position="413"/>
    </location>
</feature>
<evidence type="ECO:0000259" key="23">
    <source>
        <dbReference type="PROSITE" id="PS51387"/>
    </source>
</evidence>
<feature type="domain" description="2Fe-2S ferredoxin-type" evidence="22">
    <location>
        <begin position="1754"/>
        <end position="1846"/>
    </location>
</feature>
<evidence type="ECO:0000256" key="16">
    <source>
        <dbReference type="ARBA" id="ARBA00023014"/>
    </source>
</evidence>